<dbReference type="GO" id="GO:0004612">
    <property type="term" value="F:phosphoenolpyruvate carboxykinase (ATP) activity"/>
    <property type="evidence" value="ECO:0007669"/>
    <property type="project" value="UniProtKB-EC"/>
</dbReference>
<comment type="similarity">
    <text evidence="2">Belongs to the phosphoenolpyruvate carboxykinase (ATP) family.</text>
</comment>
<keyword evidence="8" id="KW-0418">Kinase</keyword>
<proteinExistence type="inferred from homology"/>
<organism evidence="8 9">
    <name type="scientific">Atopostipes suicloacalis DSM 15692</name>
    <dbReference type="NCBI Taxonomy" id="1121025"/>
    <lineage>
        <taxon>Bacteria</taxon>
        <taxon>Bacillati</taxon>
        <taxon>Bacillota</taxon>
        <taxon>Bacilli</taxon>
        <taxon>Lactobacillales</taxon>
        <taxon>Carnobacteriaceae</taxon>
        <taxon>Atopostipes</taxon>
    </lineage>
</organism>
<evidence type="ECO:0000256" key="4">
    <source>
        <dbReference type="ARBA" id="ARBA00022741"/>
    </source>
</evidence>
<dbReference type="RefSeq" id="WP_073298561.1">
    <property type="nucleotide sequence ID" value="NZ_FQUF01000034.1"/>
</dbReference>
<comment type="pathway">
    <text evidence="1">Carbohydrate biosynthesis; gluconeogenesis.</text>
</comment>
<keyword evidence="9" id="KW-1185">Reference proteome</keyword>
<dbReference type="InterPro" id="IPR008210">
    <property type="entry name" value="PEP_carboxykinase_N"/>
</dbReference>
<dbReference type="Pfam" id="PF01293">
    <property type="entry name" value="PEPCK_ATP"/>
    <property type="match status" value="1"/>
</dbReference>
<keyword evidence="8" id="KW-0670">Pyruvate</keyword>
<evidence type="ECO:0000256" key="3">
    <source>
        <dbReference type="ARBA" id="ARBA00012363"/>
    </source>
</evidence>
<dbReference type="GO" id="GO:0016301">
    <property type="term" value="F:kinase activity"/>
    <property type="evidence" value="ECO:0007669"/>
    <property type="project" value="UniProtKB-KW"/>
</dbReference>
<name>A0A1M4Z4F7_9LACT</name>
<comment type="catalytic activity">
    <reaction evidence="7">
        <text>oxaloacetate + ATP = phosphoenolpyruvate + ADP + CO2</text>
        <dbReference type="Rhea" id="RHEA:18617"/>
        <dbReference type="ChEBI" id="CHEBI:16452"/>
        <dbReference type="ChEBI" id="CHEBI:16526"/>
        <dbReference type="ChEBI" id="CHEBI:30616"/>
        <dbReference type="ChEBI" id="CHEBI:58702"/>
        <dbReference type="ChEBI" id="CHEBI:456216"/>
        <dbReference type="EC" id="4.1.1.49"/>
    </reaction>
</comment>
<dbReference type="Gene3D" id="3.90.228.20">
    <property type="match status" value="1"/>
</dbReference>
<dbReference type="InterPro" id="IPR013035">
    <property type="entry name" value="PEP_carboxykinase_C"/>
</dbReference>
<keyword evidence="8" id="KW-0808">Transferase</keyword>
<keyword evidence="5" id="KW-0067">ATP-binding</keyword>
<gene>
    <name evidence="8" type="ORF">SAMN02745249_01873</name>
</gene>
<dbReference type="UniPathway" id="UPA00138"/>
<evidence type="ECO:0000313" key="9">
    <source>
        <dbReference type="Proteomes" id="UP000184128"/>
    </source>
</evidence>
<reference evidence="8 9" key="1">
    <citation type="submission" date="2016-11" db="EMBL/GenBank/DDBJ databases">
        <authorList>
            <person name="Jaros S."/>
            <person name="Januszkiewicz K."/>
            <person name="Wedrychowicz H."/>
        </authorList>
    </citation>
    <scope>NUCLEOTIDE SEQUENCE [LARGE SCALE GENOMIC DNA]</scope>
    <source>
        <strain evidence="8 9">DSM 15692</strain>
    </source>
</reference>
<dbReference type="STRING" id="1121025.SAMN02745249_01873"/>
<evidence type="ECO:0000256" key="1">
    <source>
        <dbReference type="ARBA" id="ARBA00004742"/>
    </source>
</evidence>
<dbReference type="AlphaFoldDB" id="A0A1M4Z4F7"/>
<evidence type="ECO:0000313" key="8">
    <source>
        <dbReference type="EMBL" id="SHF12900.1"/>
    </source>
</evidence>
<evidence type="ECO:0000256" key="7">
    <source>
        <dbReference type="ARBA" id="ARBA00047371"/>
    </source>
</evidence>
<dbReference type="EC" id="4.1.1.49" evidence="3"/>
<sequence>MSTRRKFETDTIRKDNKLLSPLKTLVETAFYKNDITKVNSLEEAYNYARKSPTTIVLDQTVENAEELGLPEDAKVLVENGNSIVGRTARARRIYGKDPEEDEKLLKVVMDAIYKANNYPFLEGEAIVGLDEDFMVRAHLLLPEAEANNLYSWLLNFQVLNDEYAKRYEQSKEYEENDIYIFSDPSWEHEDYPDGLSYIDSEHNVAIILGLQYFGELKKGTLTQAWGTAARQGYVSCHGGLKKFAKEDGNAHVTAFFGLSGSGKSTLTHAKHEDKYDITVLHDDAFIIDQETGSSIALEPSYFDKTSDYPAGHPEQDYFVTVQNVGVTLNENNERVLVTEDIRNGNGRTVKSRYSTPNRVDVINDPINAIYWIMKDETLPPILRIKDPTVAAAMGCTLVTKRSSAENVENVGEVVVEPYANPFRVYPLVDDYHAFKKLFEEKDVECYIINTGKFMGKDIPPKVTLESIEHNVENDAEFKPFGEIEAFEYLPIEGYEVSFEDEEYVKTMIKNMKTRIDHLNTTLAEDEAPNDLPDEIAQSIQRIVDRLEKN</sequence>
<dbReference type="GO" id="GO:0006094">
    <property type="term" value="P:gluconeogenesis"/>
    <property type="evidence" value="ECO:0007669"/>
    <property type="project" value="UniProtKB-UniPathway"/>
</dbReference>
<dbReference type="Proteomes" id="UP000184128">
    <property type="component" value="Unassembled WGS sequence"/>
</dbReference>
<dbReference type="InterPro" id="IPR001272">
    <property type="entry name" value="PEP_carboxykinase_ATP"/>
</dbReference>
<dbReference type="GO" id="GO:0005524">
    <property type="term" value="F:ATP binding"/>
    <property type="evidence" value="ECO:0007669"/>
    <property type="project" value="UniProtKB-KW"/>
</dbReference>
<keyword evidence="6" id="KW-0456">Lyase</keyword>
<dbReference type="SUPFAM" id="SSF53795">
    <property type="entry name" value="PEP carboxykinase-like"/>
    <property type="match status" value="1"/>
</dbReference>
<dbReference type="EMBL" id="FQUF01000034">
    <property type="protein sequence ID" value="SHF12900.1"/>
    <property type="molecule type" value="Genomic_DNA"/>
</dbReference>
<keyword evidence="4" id="KW-0547">Nucleotide-binding</keyword>
<dbReference type="OrthoDB" id="9806325at2"/>
<protein>
    <recommendedName>
        <fullName evidence="3">phosphoenolpyruvate carboxykinase (ATP)</fullName>
        <ecNumber evidence="3">4.1.1.49</ecNumber>
    </recommendedName>
</protein>
<dbReference type="SUPFAM" id="SSF68923">
    <property type="entry name" value="PEP carboxykinase N-terminal domain"/>
    <property type="match status" value="1"/>
</dbReference>
<evidence type="ECO:0000256" key="2">
    <source>
        <dbReference type="ARBA" id="ARBA00006052"/>
    </source>
</evidence>
<accession>A0A1M4Z4F7</accession>
<evidence type="ECO:0000256" key="6">
    <source>
        <dbReference type="ARBA" id="ARBA00023239"/>
    </source>
</evidence>
<evidence type="ECO:0000256" key="5">
    <source>
        <dbReference type="ARBA" id="ARBA00022840"/>
    </source>
</evidence>